<evidence type="ECO:0000256" key="2">
    <source>
        <dbReference type="ARBA" id="ARBA00009285"/>
    </source>
</evidence>
<evidence type="ECO:0000256" key="1">
    <source>
        <dbReference type="ARBA" id="ARBA00004123"/>
    </source>
</evidence>
<dbReference type="SUPFAM" id="SSF52058">
    <property type="entry name" value="L domain-like"/>
    <property type="match status" value="1"/>
</dbReference>
<dbReference type="PANTHER" id="PTHR10662">
    <property type="entry name" value="NUCLEAR RNA EXPORT FACTOR"/>
    <property type="match status" value="1"/>
</dbReference>
<dbReference type="InterPro" id="IPR018222">
    <property type="entry name" value="Nuclear_transport_factor_2_euk"/>
</dbReference>
<reference evidence="11" key="1">
    <citation type="submission" date="2025-08" db="UniProtKB">
        <authorList>
            <consortium name="RefSeq"/>
        </authorList>
    </citation>
    <scope>IDENTIFICATION</scope>
    <source>
        <strain evidence="11">15112-1751.03</strain>
        <tissue evidence="11">Whole Adult</tissue>
    </source>
</reference>
<keyword evidence="3" id="KW-0813">Transport</keyword>
<dbReference type="PROSITE" id="PS51450">
    <property type="entry name" value="LRR"/>
    <property type="match status" value="1"/>
</dbReference>
<gene>
    <name evidence="11" type="primary">LOC117571406</name>
</gene>
<dbReference type="Gene3D" id="3.80.10.10">
    <property type="entry name" value="Ribonuclease Inhibitor"/>
    <property type="match status" value="1"/>
</dbReference>
<dbReference type="PROSITE" id="PS51281">
    <property type="entry name" value="TAP_C"/>
    <property type="match status" value="1"/>
</dbReference>
<dbReference type="GeneID" id="117571406"/>
<dbReference type="SUPFAM" id="SSF46934">
    <property type="entry name" value="UBA-like"/>
    <property type="match status" value="1"/>
</dbReference>
<dbReference type="Pfam" id="PF24048">
    <property type="entry name" value="LRR_NXF1-5"/>
    <property type="match status" value="1"/>
</dbReference>
<keyword evidence="5" id="KW-0677">Repeat</keyword>
<dbReference type="InterPro" id="IPR057125">
    <property type="entry name" value="NXF1/2/3/5-like_LRR"/>
</dbReference>
<dbReference type="InterPro" id="IPR030217">
    <property type="entry name" value="NXF_fam"/>
</dbReference>
<dbReference type="Pfam" id="PF03943">
    <property type="entry name" value="TAP_C"/>
    <property type="match status" value="1"/>
</dbReference>
<dbReference type="AlphaFoldDB" id="A0A6P8XBH0"/>
<name>A0A6P8XBH0_DROAB</name>
<keyword evidence="7" id="KW-0539">Nucleus</keyword>
<proteinExistence type="inferred from homology"/>
<evidence type="ECO:0000256" key="6">
    <source>
        <dbReference type="ARBA" id="ARBA00022816"/>
    </source>
</evidence>
<dbReference type="RefSeq" id="XP_034109433.1">
    <property type="nucleotide sequence ID" value="XM_034253542.2"/>
</dbReference>
<dbReference type="InterPro" id="IPR005637">
    <property type="entry name" value="TAP_C_dom"/>
</dbReference>
<evidence type="ECO:0000256" key="5">
    <source>
        <dbReference type="ARBA" id="ARBA00022737"/>
    </source>
</evidence>
<dbReference type="PROSITE" id="PS50177">
    <property type="entry name" value="NTF2_DOMAIN"/>
    <property type="match status" value="1"/>
</dbReference>
<dbReference type="Gene3D" id="1.10.8.10">
    <property type="entry name" value="DNA helicase RuvA subunit, C-terminal domain"/>
    <property type="match status" value="1"/>
</dbReference>
<evidence type="ECO:0000256" key="4">
    <source>
        <dbReference type="ARBA" id="ARBA00022614"/>
    </source>
</evidence>
<keyword evidence="10" id="KW-1185">Reference proteome</keyword>
<dbReference type="Gene3D" id="3.10.450.50">
    <property type="match status" value="1"/>
</dbReference>
<comment type="subcellular location">
    <subcellularLocation>
        <location evidence="1">Nucleus</location>
    </subcellularLocation>
</comment>
<dbReference type="SMART" id="SM00804">
    <property type="entry name" value="TAP_C"/>
    <property type="match status" value="1"/>
</dbReference>
<evidence type="ECO:0000313" key="11">
    <source>
        <dbReference type="RefSeq" id="XP_034109433.1"/>
    </source>
</evidence>
<feature type="domain" description="NTF2" evidence="8">
    <location>
        <begin position="692"/>
        <end position="810"/>
    </location>
</feature>
<dbReference type="Proteomes" id="UP000515160">
    <property type="component" value="Chromosome 3"/>
</dbReference>
<dbReference type="InterPro" id="IPR032675">
    <property type="entry name" value="LRR_dom_sf"/>
</dbReference>
<dbReference type="PANTHER" id="PTHR10662:SF22">
    <property type="entry name" value="NUCLEAR RNA EXPORT FACTOR 1"/>
    <property type="match status" value="1"/>
</dbReference>
<dbReference type="GO" id="GO:0003723">
    <property type="term" value="F:RNA binding"/>
    <property type="evidence" value="ECO:0007669"/>
    <property type="project" value="TreeGrafter"/>
</dbReference>
<evidence type="ECO:0000259" key="8">
    <source>
        <dbReference type="PROSITE" id="PS50177"/>
    </source>
</evidence>
<feature type="domain" description="TAP-C" evidence="9">
    <location>
        <begin position="841"/>
        <end position="896"/>
    </location>
</feature>
<dbReference type="CDD" id="cd14342">
    <property type="entry name" value="UBA_TAP-C"/>
    <property type="match status" value="1"/>
</dbReference>
<dbReference type="GO" id="GO:0016973">
    <property type="term" value="P:poly(A)+ mRNA export from nucleus"/>
    <property type="evidence" value="ECO:0007669"/>
    <property type="project" value="TreeGrafter"/>
</dbReference>
<protein>
    <submittedName>
        <fullName evidence="11">Uncharacterized protein LOC117571406</fullName>
    </submittedName>
</protein>
<dbReference type="InterPro" id="IPR001611">
    <property type="entry name" value="Leu-rich_rpt"/>
</dbReference>
<dbReference type="GO" id="GO:0005634">
    <property type="term" value="C:nucleus"/>
    <property type="evidence" value="ECO:0007669"/>
    <property type="project" value="UniProtKB-SubCell"/>
</dbReference>
<evidence type="ECO:0000256" key="7">
    <source>
        <dbReference type="ARBA" id="ARBA00023242"/>
    </source>
</evidence>
<dbReference type="OrthoDB" id="25872at2759"/>
<keyword evidence="4" id="KW-0433">Leucine-rich repeat</keyword>
<evidence type="ECO:0000259" key="9">
    <source>
        <dbReference type="PROSITE" id="PS51281"/>
    </source>
</evidence>
<evidence type="ECO:0000256" key="3">
    <source>
        <dbReference type="ARBA" id="ARBA00022448"/>
    </source>
</evidence>
<dbReference type="InterPro" id="IPR002075">
    <property type="entry name" value="NTF2_dom"/>
</dbReference>
<evidence type="ECO:0000313" key="10">
    <source>
        <dbReference type="Proteomes" id="UP000515160"/>
    </source>
</evidence>
<dbReference type="InterPro" id="IPR009060">
    <property type="entry name" value="UBA-like_sf"/>
</dbReference>
<keyword evidence="6" id="KW-0509">mRNA transport</keyword>
<organism evidence="10 11">
    <name type="scientific">Drosophila albomicans</name>
    <name type="common">Fruit fly</name>
    <dbReference type="NCBI Taxonomy" id="7291"/>
    <lineage>
        <taxon>Eukaryota</taxon>
        <taxon>Metazoa</taxon>
        <taxon>Ecdysozoa</taxon>
        <taxon>Arthropoda</taxon>
        <taxon>Hexapoda</taxon>
        <taxon>Insecta</taxon>
        <taxon>Pterygota</taxon>
        <taxon>Neoptera</taxon>
        <taxon>Endopterygota</taxon>
        <taxon>Diptera</taxon>
        <taxon>Brachycera</taxon>
        <taxon>Muscomorpha</taxon>
        <taxon>Ephydroidea</taxon>
        <taxon>Drosophilidae</taxon>
        <taxon>Drosophila</taxon>
    </lineage>
</organism>
<dbReference type="InterPro" id="IPR032710">
    <property type="entry name" value="NTF2-like_dom_sf"/>
</dbReference>
<dbReference type="SUPFAM" id="SSF54427">
    <property type="entry name" value="NTF2-like"/>
    <property type="match status" value="1"/>
</dbReference>
<comment type="similarity">
    <text evidence="2">Belongs to the NXF family.</text>
</comment>
<accession>A0A6P8XBH0</accession>
<sequence length="897" mass="101801">MLSSKCNWYCLSVYSNVSTEELSIDAMLGILEEHCKTHYISWNPVYIEEGGERDETENVDPKFSFYVRTNGKAMAIKGIPKESKIWLHNKRKTPSPKIDDEFKLKIRQIILKRLTPDILRVDLSKLWEDEHWGDIFCALSNKDCMNTAIEAIGELMPRLHSLDLTNNYISDLSAFEGIESHLPELKTILLKGNQLKNLESLKIFEKLPLVELELEGNPVSTDAYRLDVAKLLPNLKIVDGRPVQRKTIRRLLAESPRERSNSNETSKDNMLKINRASSRSCSVENIFNNDHKESHPEALITTSIDSFSVPLSTNISDKLQNSNCSSNTQTVSATAVANGNKIDIDVAQPTKNPNRKRATVENSENLQSEKSYSYIPISNDLDNALDIKFFPNTETVQIAEILSVSEYLNESKSCKVTKFSTDNEISPITQSCSADSSQELVIANKNKIDTNIPQPTQTPDKIAESSESLHRTEIVSKNHIRLLKESCNDMDSVLDTKIATSIDNCSTPLKSDPQATKLSTNIIISPIAKSCSVTENHPTEIDKNHLDTLKSIILDPNMCCLNPENSTNSKTIPTTLSPSGDNLRTAVVSPTEKLSFQNRKNYEQLPLEASTNLNYNNISCSLSNLIVKEEDSMKNVNTTLSDDAIISAISKGKIERDSSMAVKDILSDKNTNTVKQQSSQNTNTQRIAAHNDLQLFLNAYLNAFDNKQEQLRWFYHEKAMVAFFENEKDDFHEMGLDDALARFRELPQTTKHLLPSITVNLNVLKPDRICFNISGIQKTDGYRYFIRTFVLVPLPNVVTDFRIWNEYIYTGNTTCCKKIALEGEMLMPISYFELFTEMFLFEIERRLAMFSEITNMKPDWCYKCLVDWNWNMDDALMIFTKMNQQKLIPDVAFMPTH</sequence>
<dbReference type="Pfam" id="PF02136">
    <property type="entry name" value="NTF2"/>
    <property type="match status" value="1"/>
</dbReference>